<protein>
    <submittedName>
        <fullName evidence="1">Uncharacterized protein</fullName>
    </submittedName>
</protein>
<dbReference type="PANTHER" id="PTHR47365">
    <property type="entry name" value="PLANT PROTEIN, PUTATIVE-RELATED"/>
    <property type="match status" value="1"/>
</dbReference>
<organism evidence="1 2">
    <name type="scientific">Turnera subulata</name>
    <dbReference type="NCBI Taxonomy" id="218843"/>
    <lineage>
        <taxon>Eukaryota</taxon>
        <taxon>Viridiplantae</taxon>
        <taxon>Streptophyta</taxon>
        <taxon>Embryophyta</taxon>
        <taxon>Tracheophyta</taxon>
        <taxon>Spermatophyta</taxon>
        <taxon>Magnoliopsida</taxon>
        <taxon>eudicotyledons</taxon>
        <taxon>Gunneridae</taxon>
        <taxon>Pentapetalae</taxon>
        <taxon>rosids</taxon>
        <taxon>fabids</taxon>
        <taxon>Malpighiales</taxon>
        <taxon>Passifloraceae</taxon>
        <taxon>Turnera</taxon>
    </lineage>
</organism>
<comment type="caution">
    <text evidence="1">The sequence shown here is derived from an EMBL/GenBank/DDBJ whole genome shotgun (WGS) entry which is preliminary data.</text>
</comment>
<evidence type="ECO:0000313" key="2">
    <source>
        <dbReference type="Proteomes" id="UP001141552"/>
    </source>
</evidence>
<evidence type="ECO:0000313" key="1">
    <source>
        <dbReference type="EMBL" id="KAJ4849664.1"/>
    </source>
</evidence>
<dbReference type="Proteomes" id="UP001141552">
    <property type="component" value="Unassembled WGS sequence"/>
</dbReference>
<dbReference type="SMART" id="SM00612">
    <property type="entry name" value="Kelch"/>
    <property type="match status" value="2"/>
</dbReference>
<keyword evidence="2" id="KW-1185">Reference proteome</keyword>
<name>A0A9Q0GG76_9ROSI</name>
<dbReference type="EMBL" id="JAKUCV010000531">
    <property type="protein sequence ID" value="KAJ4849664.1"/>
    <property type="molecule type" value="Genomic_DNA"/>
</dbReference>
<dbReference type="InterPro" id="IPR015915">
    <property type="entry name" value="Kelch-typ_b-propeller"/>
</dbReference>
<sequence length="373" mass="41457">MGSLPSPPQPTAPPPSPEFSPSSYRVYASFSHKNISNWIEYYNPYNNTWTYVSSIPNLMDNHVLKGFAMVSLGDSIYIIGGLLCRRERPPHCNSDEPDHELVDVNVRVVSSVLRYNVQTNQWSECASLGLPRCDFASSVCDNKIFVAGGKSNLSSAIGISGAEVYDPTLDAWTPLPNMSTLRYKCVGVTWQDQIYVVGGFAVRGDSDKTVPFLTERSSAEVYNTQTGRWDLVAGMWQLDVPPNQIVAIDGKLYSSGDCLKAWKGHIDAYDGKLNIWSVVDGSNLQALNSPVSTSDADCENWPPIQRLYLTMAPIGTHIYFLAGYRMAGESSRTMSTVLIFDTLATCEAWRSFEPIEEDVEKELRSHCCVVRIY</sequence>
<dbReference type="OrthoDB" id="45365at2759"/>
<dbReference type="AlphaFoldDB" id="A0A9Q0GG76"/>
<dbReference type="PANTHER" id="PTHR47365:SF1">
    <property type="entry name" value="F-BOX_KELCH-REPEAT PROTEIN"/>
    <property type="match status" value="1"/>
</dbReference>
<reference evidence="1" key="1">
    <citation type="submission" date="2022-02" db="EMBL/GenBank/DDBJ databases">
        <authorList>
            <person name="Henning P.M."/>
            <person name="McCubbin A.G."/>
            <person name="Shore J.S."/>
        </authorList>
    </citation>
    <scope>NUCLEOTIDE SEQUENCE</scope>
    <source>
        <strain evidence="1">F60SS</strain>
        <tissue evidence="1">Leaves</tissue>
    </source>
</reference>
<dbReference type="Gene3D" id="2.120.10.80">
    <property type="entry name" value="Kelch-type beta propeller"/>
    <property type="match status" value="1"/>
</dbReference>
<dbReference type="InterPro" id="IPR006652">
    <property type="entry name" value="Kelch_1"/>
</dbReference>
<gene>
    <name evidence="1" type="ORF">Tsubulata_019860</name>
</gene>
<reference evidence="1" key="2">
    <citation type="journal article" date="2023" name="Plants (Basel)">
        <title>Annotation of the Turnera subulata (Passifloraceae) Draft Genome Reveals the S-Locus Evolved after the Divergence of Turneroideae from Passifloroideae in a Stepwise Manner.</title>
        <authorList>
            <person name="Henning P.M."/>
            <person name="Roalson E.H."/>
            <person name="Mir W."/>
            <person name="McCubbin A.G."/>
            <person name="Shore J.S."/>
        </authorList>
    </citation>
    <scope>NUCLEOTIDE SEQUENCE</scope>
    <source>
        <strain evidence="1">F60SS</strain>
    </source>
</reference>
<dbReference type="SUPFAM" id="SSF117281">
    <property type="entry name" value="Kelch motif"/>
    <property type="match status" value="1"/>
</dbReference>
<accession>A0A9Q0GG76</accession>
<proteinExistence type="predicted"/>
<dbReference type="Pfam" id="PF01344">
    <property type="entry name" value="Kelch_1"/>
    <property type="match status" value="2"/>
</dbReference>